<dbReference type="AlphaFoldDB" id="A0AAP2RL03"/>
<sequence length="49" mass="5286">MEIKEELYEVMTAHTAAIYHDALGLDIILADGGVLTAEIEKEPQVAATT</sequence>
<reference evidence="1 2" key="1">
    <citation type="submission" date="2021-11" db="EMBL/GenBank/DDBJ databases">
        <title>Lacrimispora sp. nov. NSJ-141 isolated from human feces.</title>
        <authorList>
            <person name="Abdugheni R."/>
        </authorList>
    </citation>
    <scope>NUCLEOTIDE SEQUENCE [LARGE SCALE GENOMIC DNA]</scope>
    <source>
        <strain evidence="1 2">NSJ-141</strain>
    </source>
</reference>
<organism evidence="1 2">
    <name type="scientific">Lientehia hominis</name>
    <dbReference type="NCBI Taxonomy" id="2897778"/>
    <lineage>
        <taxon>Bacteria</taxon>
        <taxon>Bacillati</taxon>
        <taxon>Bacillota</taxon>
        <taxon>Clostridia</taxon>
        <taxon>Lachnospirales</taxon>
        <taxon>Lachnospiraceae</taxon>
        <taxon>Lientehia</taxon>
    </lineage>
</organism>
<evidence type="ECO:0000313" key="1">
    <source>
        <dbReference type="EMBL" id="MCD2492758.1"/>
    </source>
</evidence>
<dbReference type="RefSeq" id="WP_231062644.1">
    <property type="nucleotide sequence ID" value="NZ_JAJNOR010000005.1"/>
</dbReference>
<keyword evidence="2" id="KW-1185">Reference proteome</keyword>
<protein>
    <submittedName>
        <fullName evidence="1">Uncharacterized protein</fullName>
    </submittedName>
</protein>
<evidence type="ECO:0000313" key="2">
    <source>
        <dbReference type="Proteomes" id="UP001299265"/>
    </source>
</evidence>
<proteinExistence type="predicted"/>
<comment type="caution">
    <text evidence="1">The sequence shown here is derived from an EMBL/GenBank/DDBJ whole genome shotgun (WGS) entry which is preliminary data.</text>
</comment>
<dbReference type="Proteomes" id="UP001299265">
    <property type="component" value="Unassembled WGS sequence"/>
</dbReference>
<accession>A0AAP2RL03</accession>
<name>A0AAP2RL03_9FIRM</name>
<gene>
    <name evidence="1" type="ORF">LQE92_08965</name>
</gene>
<dbReference type="EMBL" id="JAJNOR010000005">
    <property type="protein sequence ID" value="MCD2492758.1"/>
    <property type="molecule type" value="Genomic_DNA"/>
</dbReference>